<comment type="subcellular location">
    <subcellularLocation>
        <location evidence="2">Cell membrane</location>
    </subcellularLocation>
</comment>
<dbReference type="Gene3D" id="1.10.287.130">
    <property type="match status" value="1"/>
</dbReference>
<evidence type="ECO:0000256" key="5">
    <source>
        <dbReference type="ARBA" id="ARBA00022679"/>
    </source>
</evidence>
<organism evidence="9 10">
    <name type="scientific">Terrabacter lapilli</name>
    <dbReference type="NCBI Taxonomy" id="436231"/>
    <lineage>
        <taxon>Bacteria</taxon>
        <taxon>Bacillati</taxon>
        <taxon>Actinomycetota</taxon>
        <taxon>Actinomycetes</taxon>
        <taxon>Micrococcales</taxon>
        <taxon>Intrasporangiaceae</taxon>
        <taxon>Terrabacter</taxon>
    </lineage>
</organism>
<accession>A0ABP5DMC3</accession>
<evidence type="ECO:0000259" key="8">
    <source>
        <dbReference type="PROSITE" id="PS50109"/>
    </source>
</evidence>
<dbReference type="SUPFAM" id="SSF55874">
    <property type="entry name" value="ATPase domain of HSP90 chaperone/DNA topoisomerase II/histidine kinase"/>
    <property type="match status" value="1"/>
</dbReference>
<dbReference type="Gene3D" id="3.30.450.40">
    <property type="match status" value="2"/>
</dbReference>
<dbReference type="InterPro" id="IPR036890">
    <property type="entry name" value="HATPase_C_sf"/>
</dbReference>
<dbReference type="SUPFAM" id="SSF47384">
    <property type="entry name" value="Homodimeric domain of signal transducing histidine kinase"/>
    <property type="match status" value="1"/>
</dbReference>
<dbReference type="Pfam" id="PF02518">
    <property type="entry name" value="HATPase_c"/>
    <property type="match status" value="1"/>
</dbReference>
<dbReference type="InterPro" id="IPR005467">
    <property type="entry name" value="His_kinase_dom"/>
</dbReference>
<dbReference type="InterPro" id="IPR003661">
    <property type="entry name" value="HisK_dim/P_dom"/>
</dbReference>
<dbReference type="InterPro" id="IPR003594">
    <property type="entry name" value="HATPase_dom"/>
</dbReference>
<keyword evidence="7" id="KW-0902">Two-component regulatory system</keyword>
<evidence type="ECO:0000256" key="3">
    <source>
        <dbReference type="ARBA" id="ARBA00012438"/>
    </source>
</evidence>
<dbReference type="SMART" id="SM00387">
    <property type="entry name" value="HATPase_c"/>
    <property type="match status" value="1"/>
</dbReference>
<dbReference type="PRINTS" id="PR00344">
    <property type="entry name" value="BCTRLSENSOR"/>
</dbReference>
<dbReference type="InterPro" id="IPR003018">
    <property type="entry name" value="GAF"/>
</dbReference>
<gene>
    <name evidence="9" type="ORF">GCM10009817_25240</name>
</gene>
<evidence type="ECO:0000256" key="7">
    <source>
        <dbReference type="ARBA" id="ARBA00023012"/>
    </source>
</evidence>
<dbReference type="SUPFAM" id="SSF55781">
    <property type="entry name" value="GAF domain-like"/>
    <property type="match status" value="2"/>
</dbReference>
<feature type="domain" description="Histidine kinase" evidence="8">
    <location>
        <begin position="396"/>
        <end position="610"/>
    </location>
</feature>
<evidence type="ECO:0000256" key="4">
    <source>
        <dbReference type="ARBA" id="ARBA00022553"/>
    </source>
</evidence>
<keyword evidence="6" id="KW-0418">Kinase</keyword>
<evidence type="ECO:0000256" key="2">
    <source>
        <dbReference type="ARBA" id="ARBA00004236"/>
    </source>
</evidence>
<reference evidence="10" key="1">
    <citation type="journal article" date="2019" name="Int. J. Syst. Evol. Microbiol.">
        <title>The Global Catalogue of Microorganisms (GCM) 10K type strain sequencing project: providing services to taxonomists for standard genome sequencing and annotation.</title>
        <authorList>
            <consortium name="The Broad Institute Genomics Platform"/>
            <consortium name="The Broad Institute Genome Sequencing Center for Infectious Disease"/>
            <person name="Wu L."/>
            <person name="Ma J."/>
        </authorList>
    </citation>
    <scope>NUCLEOTIDE SEQUENCE [LARGE SCALE GENOMIC DNA]</scope>
    <source>
        <strain evidence="10">JCM 15628</strain>
    </source>
</reference>
<sequence>MVAGQGDSVREVETWEVLALRRLTELMNRVSAQDDLSVLFDMVVEGAADVVGFEVAAISVVIPSGDVQVVAVAGDDEARTELLGRVTAREVLEAEFAVAERWGSLRFVPAGQLPDGSADGWVSSHWSAPAAEDDPEAWNPQDTLVAPFFDAVGELLGILSVDLPLSGRRPDPTQRAVLELFANQTGIAVSAARQRHTLSERVRLAEAVQTVARIAQEDLDPARVVDVAAVPISVGLSTAGLWLRAFAGEEDDERESVSARSGAPVPTPDSLVAIARRLAVRSWRTAVVPVLRAGQVRSESLVEPEDASPIESFLAAAGAGSLLLAPMGSGSTCFGYIACTRGPADPEWTHAEAHAALEMGRDLGRAIRNARLYAVERRVADELREADRSRTQLFSTVSHELKNPLASVVGHVELLRQEPDGDRDWSLGVIERNTQRMLDLVDDLLTLSRVSDPDRSLPETDVDLGEVSREVVDTFRPRADNRRVTLTFELEDGVPPVRGSAGDLERVVQNLVSNAVKFTPAGGSVAVSVSGQRDRVVLECVDDGVGISEEDQAGLFTEFFRGTNPASLQIPGTGLGLSIARRVVMRHGGRIDLDSELGRGTSVRLLLPVT</sequence>
<dbReference type="InterPro" id="IPR036097">
    <property type="entry name" value="HisK_dim/P_sf"/>
</dbReference>
<evidence type="ECO:0000256" key="1">
    <source>
        <dbReference type="ARBA" id="ARBA00000085"/>
    </source>
</evidence>
<dbReference type="InterPro" id="IPR029016">
    <property type="entry name" value="GAF-like_dom_sf"/>
</dbReference>
<dbReference type="CDD" id="cd00082">
    <property type="entry name" value="HisKA"/>
    <property type="match status" value="1"/>
</dbReference>
<dbReference type="PANTHER" id="PTHR43711">
    <property type="entry name" value="TWO-COMPONENT HISTIDINE KINASE"/>
    <property type="match status" value="1"/>
</dbReference>
<dbReference type="InterPro" id="IPR050736">
    <property type="entry name" value="Sensor_HK_Regulatory"/>
</dbReference>
<protein>
    <recommendedName>
        <fullName evidence="3">histidine kinase</fullName>
        <ecNumber evidence="3">2.7.13.3</ecNumber>
    </recommendedName>
</protein>
<proteinExistence type="predicted"/>
<keyword evidence="5" id="KW-0808">Transferase</keyword>
<name>A0ABP5DMC3_9MICO</name>
<comment type="caution">
    <text evidence="9">The sequence shown here is derived from an EMBL/GenBank/DDBJ whole genome shotgun (WGS) entry which is preliminary data.</text>
</comment>
<dbReference type="PROSITE" id="PS50109">
    <property type="entry name" value="HIS_KIN"/>
    <property type="match status" value="1"/>
</dbReference>
<dbReference type="PANTHER" id="PTHR43711:SF1">
    <property type="entry name" value="HISTIDINE KINASE 1"/>
    <property type="match status" value="1"/>
</dbReference>
<dbReference type="CDD" id="cd00075">
    <property type="entry name" value="HATPase"/>
    <property type="match status" value="1"/>
</dbReference>
<dbReference type="SMART" id="SM00388">
    <property type="entry name" value="HisKA"/>
    <property type="match status" value="1"/>
</dbReference>
<evidence type="ECO:0000313" key="10">
    <source>
        <dbReference type="Proteomes" id="UP001500013"/>
    </source>
</evidence>
<keyword evidence="10" id="KW-1185">Reference proteome</keyword>
<evidence type="ECO:0000256" key="6">
    <source>
        <dbReference type="ARBA" id="ARBA00022777"/>
    </source>
</evidence>
<keyword evidence="4" id="KW-0597">Phosphoprotein</keyword>
<dbReference type="EC" id="2.7.13.3" evidence="3"/>
<dbReference type="EMBL" id="BAAAPU010000007">
    <property type="protein sequence ID" value="GAA1982847.1"/>
    <property type="molecule type" value="Genomic_DNA"/>
</dbReference>
<dbReference type="Gene3D" id="3.30.565.10">
    <property type="entry name" value="Histidine kinase-like ATPase, C-terminal domain"/>
    <property type="match status" value="1"/>
</dbReference>
<dbReference type="SMART" id="SM00065">
    <property type="entry name" value="GAF"/>
    <property type="match status" value="2"/>
</dbReference>
<dbReference type="InterPro" id="IPR004358">
    <property type="entry name" value="Sig_transdc_His_kin-like_C"/>
</dbReference>
<comment type="catalytic activity">
    <reaction evidence="1">
        <text>ATP + protein L-histidine = ADP + protein N-phospho-L-histidine.</text>
        <dbReference type="EC" id="2.7.13.3"/>
    </reaction>
</comment>
<evidence type="ECO:0000313" key="9">
    <source>
        <dbReference type="EMBL" id="GAA1982847.1"/>
    </source>
</evidence>
<dbReference type="Pfam" id="PF00512">
    <property type="entry name" value="HisKA"/>
    <property type="match status" value="1"/>
</dbReference>
<dbReference type="Proteomes" id="UP001500013">
    <property type="component" value="Unassembled WGS sequence"/>
</dbReference>